<evidence type="ECO:0000256" key="2">
    <source>
        <dbReference type="ARBA" id="ARBA00009360"/>
    </source>
</evidence>
<dbReference type="GO" id="GO:0005762">
    <property type="term" value="C:mitochondrial large ribosomal subunit"/>
    <property type="evidence" value="ECO:0007669"/>
    <property type="project" value="InterPro"/>
</dbReference>
<accession>A0A4W4G2V1</accession>
<keyword evidence="6" id="KW-0687">Ribonucleoprotein</keyword>
<dbReference type="OMA" id="KEWARYK"/>
<evidence type="ECO:0000256" key="7">
    <source>
        <dbReference type="ARBA" id="ARBA00035192"/>
    </source>
</evidence>
<protein>
    <recommendedName>
        <fullName evidence="7">Large ribosomal subunit protein mL40</fullName>
    </recommendedName>
    <alternativeName>
        <fullName evidence="8">39S ribosomal protein L40, mitochondrial</fullName>
    </alternativeName>
</protein>
<comment type="subcellular location">
    <subcellularLocation>
        <location evidence="1">Mitochondrion</location>
    </subcellularLocation>
</comment>
<keyword evidence="3" id="KW-0809">Transit peptide</keyword>
<dbReference type="PANTHER" id="PTHR13359:SF2">
    <property type="entry name" value="LARGE RIBOSOMAL SUBUNIT PROTEIN ML40"/>
    <property type="match status" value="1"/>
</dbReference>
<dbReference type="Ensembl" id="ENSEEET00000032164.2">
    <property type="protein sequence ID" value="ENSEEEP00000031780.2"/>
    <property type="gene ID" value="ENSEEEG00000015175.2"/>
</dbReference>
<evidence type="ECO:0000256" key="1">
    <source>
        <dbReference type="ARBA" id="ARBA00004173"/>
    </source>
</evidence>
<reference evidence="11" key="2">
    <citation type="journal article" date="2017" name="Sci. Adv.">
        <title>A tail of two voltages: Proteomic comparison of the three electric organs of the electric eel.</title>
        <authorList>
            <person name="Traeger L.L."/>
            <person name="Sabat G."/>
            <person name="Barrett-Wilt G.A."/>
            <person name="Wells G.B."/>
            <person name="Sussman M.R."/>
        </authorList>
    </citation>
    <scope>NUCLEOTIDE SEQUENCE [LARGE SCALE GENOMIC DNA]</scope>
</reference>
<dbReference type="InterPro" id="IPR019192">
    <property type="entry name" value="Ribosomal_mL40"/>
</dbReference>
<dbReference type="AlphaFoldDB" id="A0A4W4G2V1"/>
<evidence type="ECO:0000256" key="6">
    <source>
        <dbReference type="ARBA" id="ARBA00023274"/>
    </source>
</evidence>
<comment type="similarity">
    <text evidence="2">Belongs to the mitochondrion-specific ribosomal protein mL40 family.</text>
</comment>
<dbReference type="Proteomes" id="UP000314983">
    <property type="component" value="Chromosome 23"/>
</dbReference>
<keyword evidence="4" id="KW-0689">Ribosomal protein</keyword>
<reference evidence="10" key="4">
    <citation type="submission" date="2025-08" db="UniProtKB">
        <authorList>
            <consortium name="Ensembl"/>
        </authorList>
    </citation>
    <scope>IDENTIFICATION</scope>
</reference>
<reference evidence="11" key="1">
    <citation type="journal article" date="2014" name="Science">
        <title>Nonhuman genetics. Genomic basis for the convergent evolution of electric organs.</title>
        <authorList>
            <person name="Gallant J.R."/>
            <person name="Traeger L.L."/>
            <person name="Volkening J.D."/>
            <person name="Moffett H."/>
            <person name="Chen P.H."/>
            <person name="Novina C.D."/>
            <person name="Phillips G.N.Jr."/>
            <person name="Anand R."/>
            <person name="Wells G.B."/>
            <person name="Pinch M."/>
            <person name="Guth R."/>
            <person name="Unguez G.A."/>
            <person name="Albert J.S."/>
            <person name="Zakon H.H."/>
            <person name="Samanta M.P."/>
            <person name="Sussman M.R."/>
        </authorList>
    </citation>
    <scope>NUCLEOTIDE SEQUENCE [LARGE SCALE GENOMIC DNA]</scope>
</reference>
<dbReference type="Gene3D" id="6.10.250.3440">
    <property type="match status" value="1"/>
</dbReference>
<reference evidence="10" key="3">
    <citation type="submission" date="2020-05" db="EMBL/GenBank/DDBJ databases">
        <title>Electrophorus electricus (electric eel) genome, fEleEle1, primary haplotype.</title>
        <authorList>
            <person name="Myers G."/>
            <person name="Meyer A."/>
            <person name="Fedrigo O."/>
            <person name="Formenti G."/>
            <person name="Rhie A."/>
            <person name="Tracey A."/>
            <person name="Sims Y."/>
            <person name="Jarvis E.D."/>
        </authorList>
    </citation>
    <scope>NUCLEOTIDE SEQUENCE [LARGE SCALE GENOMIC DNA]</scope>
</reference>
<dbReference type="FunFam" id="6.10.250.3440:FF:000001">
    <property type="entry name" value="Mitochondrial ribosomal protein L40"/>
    <property type="match status" value="1"/>
</dbReference>
<dbReference type="InterPro" id="IPR039145">
    <property type="entry name" value="Ribosomal_mL40_metazoa/plant"/>
</dbReference>
<keyword evidence="9" id="KW-0175">Coiled coil</keyword>
<dbReference type="GeneTree" id="ENSGT00390000010239"/>
<organism evidence="10 11">
    <name type="scientific">Electrophorus electricus</name>
    <name type="common">Electric eel</name>
    <name type="synonym">Gymnotus electricus</name>
    <dbReference type="NCBI Taxonomy" id="8005"/>
    <lineage>
        <taxon>Eukaryota</taxon>
        <taxon>Metazoa</taxon>
        <taxon>Chordata</taxon>
        <taxon>Craniata</taxon>
        <taxon>Vertebrata</taxon>
        <taxon>Euteleostomi</taxon>
        <taxon>Actinopterygii</taxon>
        <taxon>Neopterygii</taxon>
        <taxon>Teleostei</taxon>
        <taxon>Ostariophysi</taxon>
        <taxon>Gymnotiformes</taxon>
        <taxon>Gymnotoidei</taxon>
        <taxon>Gymnotidae</taxon>
        <taxon>Electrophorus</taxon>
    </lineage>
</organism>
<keyword evidence="11" id="KW-1185">Reference proteome</keyword>
<evidence type="ECO:0000313" key="11">
    <source>
        <dbReference type="Proteomes" id="UP000314983"/>
    </source>
</evidence>
<dbReference type="GeneID" id="113590670"/>
<evidence type="ECO:0000313" key="10">
    <source>
        <dbReference type="Ensembl" id="ENSEEEP00000031780.2"/>
    </source>
</evidence>
<dbReference type="Pfam" id="PF09812">
    <property type="entry name" value="MRP-L28"/>
    <property type="match status" value="1"/>
</dbReference>
<evidence type="ECO:0000256" key="4">
    <source>
        <dbReference type="ARBA" id="ARBA00022980"/>
    </source>
</evidence>
<sequence>MSGIVYRSLIQLSSRAALTSGCGSFVATPVRQSHWFSSVLSLKSSAPLRAEPKKKKKVDPRRELLVKERLKKKLKKLEKVPPELIPVEDFITPVHCFDKTRIRSNPLLSFEESERRDLLLKEWSRYKHSQHQAEMTAIKDAIDAQKQALEELKMESEDLYKAAVSPDTNLFPFTHQGPCYTPPIPNYDPPDGKYNDITRVYTQ</sequence>
<dbReference type="PANTHER" id="PTHR13359">
    <property type="entry name" value="39S RIBOSOMAL PROTEIN L40, MITOCHONDRIAL"/>
    <property type="match status" value="1"/>
</dbReference>
<name>A0A4W4G2V1_ELEEL</name>
<dbReference type="STRING" id="8005.ENSEEEP00000031780"/>
<evidence type="ECO:0000256" key="8">
    <source>
        <dbReference type="ARBA" id="ARBA00083752"/>
    </source>
</evidence>
<dbReference type="RefSeq" id="XP_026886747.2">
    <property type="nucleotide sequence ID" value="XM_027030946.2"/>
</dbReference>
<evidence type="ECO:0000256" key="3">
    <source>
        <dbReference type="ARBA" id="ARBA00022946"/>
    </source>
</evidence>
<keyword evidence="5" id="KW-0496">Mitochondrion</keyword>
<reference evidence="10" key="5">
    <citation type="submission" date="2025-09" db="UniProtKB">
        <authorList>
            <consortium name="Ensembl"/>
        </authorList>
    </citation>
    <scope>IDENTIFICATION</scope>
</reference>
<feature type="coiled-coil region" evidence="9">
    <location>
        <begin position="135"/>
        <end position="162"/>
    </location>
</feature>
<evidence type="ECO:0000256" key="5">
    <source>
        <dbReference type="ARBA" id="ARBA00023128"/>
    </source>
</evidence>
<evidence type="ECO:0000256" key="9">
    <source>
        <dbReference type="SAM" id="Coils"/>
    </source>
</evidence>
<gene>
    <name evidence="10" type="primary">MRPL40</name>
</gene>
<proteinExistence type="inferred from homology"/>